<evidence type="ECO:0000256" key="1">
    <source>
        <dbReference type="SAM" id="SignalP"/>
    </source>
</evidence>
<reference evidence="2 3" key="1">
    <citation type="submission" date="2016-10" db="EMBL/GenBank/DDBJ databases">
        <authorList>
            <person name="de Groot N.N."/>
        </authorList>
    </citation>
    <scope>NUCLEOTIDE SEQUENCE [LARGE SCALE GENOMIC DNA]</scope>
    <source>
        <strain evidence="2 3">CGMCC 1.7005</strain>
    </source>
</reference>
<evidence type="ECO:0000313" key="3">
    <source>
        <dbReference type="Proteomes" id="UP000236454"/>
    </source>
</evidence>
<organism evidence="2 3">
    <name type="scientific">Lishizhenia tianjinensis</name>
    <dbReference type="NCBI Taxonomy" id="477690"/>
    <lineage>
        <taxon>Bacteria</taxon>
        <taxon>Pseudomonadati</taxon>
        <taxon>Bacteroidota</taxon>
        <taxon>Flavobacteriia</taxon>
        <taxon>Flavobacteriales</taxon>
        <taxon>Crocinitomicaceae</taxon>
        <taxon>Lishizhenia</taxon>
    </lineage>
</organism>
<keyword evidence="3" id="KW-1185">Reference proteome</keyword>
<dbReference type="AlphaFoldDB" id="A0A1I7AH99"/>
<dbReference type="EMBL" id="FPAS01000003">
    <property type="protein sequence ID" value="SFT74319.1"/>
    <property type="molecule type" value="Genomic_DNA"/>
</dbReference>
<dbReference type="PROSITE" id="PS51257">
    <property type="entry name" value="PROKAR_LIPOPROTEIN"/>
    <property type="match status" value="1"/>
</dbReference>
<dbReference type="RefSeq" id="WP_090249161.1">
    <property type="nucleotide sequence ID" value="NZ_FPAS01000003.1"/>
</dbReference>
<proteinExistence type="predicted"/>
<feature type="chain" id="PRO_5014738016" evidence="1">
    <location>
        <begin position="22"/>
        <end position="192"/>
    </location>
</feature>
<dbReference type="Proteomes" id="UP000236454">
    <property type="component" value="Unassembled WGS sequence"/>
</dbReference>
<protein>
    <submittedName>
        <fullName evidence="2">Uncharacterized protein</fullName>
    </submittedName>
</protein>
<evidence type="ECO:0000313" key="2">
    <source>
        <dbReference type="EMBL" id="SFT74319.1"/>
    </source>
</evidence>
<gene>
    <name evidence="2" type="ORF">SAMN05216474_2091</name>
</gene>
<sequence>MKKLNLAILASTLMLSFGCQKEIESTTPTTQPESETLTNLTPKCTPPTPTWYWYDNGGTNYSAGDYCCVPDAAFYNAAYSPYSSNWNPVYAQLISFEQVHGTPDVGLLVNFFEAIDNNQNNYQVISSFINSEEADLIKYFDPCVLDKLKNHDLHPTMHLYGNIAGGGHFEYLMIYENSTLQNLKYVYPVNLN</sequence>
<name>A0A1I7AH99_9FLAO</name>
<feature type="signal peptide" evidence="1">
    <location>
        <begin position="1"/>
        <end position="21"/>
    </location>
</feature>
<keyword evidence="1" id="KW-0732">Signal</keyword>
<accession>A0A1I7AH99</accession>